<evidence type="ECO:0000313" key="2">
    <source>
        <dbReference type="Proteomes" id="UP000011777"/>
    </source>
</evidence>
<reference evidence="1 2" key="1">
    <citation type="submission" date="2013-02" db="EMBL/GenBank/DDBJ databases">
        <title>Genome sequence of Candida maltosa Xu316, a potential industrial strain for xylitol and ethanol production.</title>
        <authorList>
            <person name="Yu J."/>
            <person name="Wang Q."/>
            <person name="Geng X."/>
            <person name="Bao W."/>
            <person name="He P."/>
            <person name="Cai J."/>
        </authorList>
    </citation>
    <scope>NUCLEOTIDE SEQUENCE [LARGE SCALE GENOMIC DNA]</scope>
    <source>
        <strain evidence="2">Xu316</strain>
    </source>
</reference>
<name>M3JT57_CANMX</name>
<dbReference type="STRING" id="1245528.M3JT57"/>
<dbReference type="PANTHER" id="PTHR13333">
    <property type="entry name" value="M-AAA PROTEASE-INTERACTING PROTEIN 1, MITOCHONDRIAL"/>
    <property type="match status" value="1"/>
</dbReference>
<dbReference type="GO" id="GO:0043022">
    <property type="term" value="F:ribosome binding"/>
    <property type="evidence" value="ECO:0007669"/>
    <property type="project" value="TreeGrafter"/>
</dbReference>
<dbReference type="Proteomes" id="UP000011777">
    <property type="component" value="Unassembled WGS sequence"/>
</dbReference>
<dbReference type="eggNOG" id="ENOG502QWPQ">
    <property type="taxonomic scope" value="Eukaryota"/>
</dbReference>
<evidence type="ECO:0000313" key="1">
    <source>
        <dbReference type="EMBL" id="EMG46035.1"/>
    </source>
</evidence>
<dbReference type="HOGENOM" id="CLU_076697_0_0_1"/>
<dbReference type="Pfam" id="PF07961">
    <property type="entry name" value="MBA1"/>
    <property type="match status" value="1"/>
</dbReference>
<gene>
    <name evidence="1" type="ORF">G210_3737</name>
</gene>
<dbReference type="GO" id="GO:0005743">
    <property type="term" value="C:mitochondrial inner membrane"/>
    <property type="evidence" value="ECO:0007669"/>
    <property type="project" value="InterPro"/>
</dbReference>
<keyword evidence="2" id="KW-1185">Reference proteome</keyword>
<protein>
    <submittedName>
        <fullName evidence="1">Mitochondrial respiratory complex assembly protein, putative (Protein mba1, mitochondrial, putative)</fullName>
    </submittedName>
</protein>
<dbReference type="Gene3D" id="3.10.450.240">
    <property type="match status" value="1"/>
</dbReference>
<dbReference type="OrthoDB" id="19619at2759"/>
<dbReference type="InterPro" id="IPR024621">
    <property type="entry name" value="Mba1"/>
</dbReference>
<accession>M3JT57</accession>
<organism evidence="1 2">
    <name type="scientific">Candida maltosa (strain Xu316)</name>
    <name type="common">Yeast</name>
    <dbReference type="NCBI Taxonomy" id="1245528"/>
    <lineage>
        <taxon>Eukaryota</taxon>
        <taxon>Fungi</taxon>
        <taxon>Dikarya</taxon>
        <taxon>Ascomycota</taxon>
        <taxon>Saccharomycotina</taxon>
        <taxon>Pichiomycetes</taxon>
        <taxon>Debaryomycetaceae</taxon>
        <taxon>Candida/Lodderomyces clade</taxon>
        <taxon>Candida</taxon>
    </lineage>
</organism>
<dbReference type="AlphaFoldDB" id="M3JT57"/>
<dbReference type="PANTHER" id="PTHR13333:SF5">
    <property type="entry name" value="M-AAA PROTEASE-INTERACTING PROTEIN 1, MITOCHONDRIAL"/>
    <property type="match status" value="1"/>
</dbReference>
<dbReference type="GO" id="GO:0032979">
    <property type="term" value="P:protein insertion into mitochondrial inner membrane from matrix"/>
    <property type="evidence" value="ECO:0007669"/>
    <property type="project" value="InterPro"/>
</dbReference>
<proteinExistence type="predicted"/>
<dbReference type="EMBL" id="AOGT01002187">
    <property type="protein sequence ID" value="EMG46035.1"/>
    <property type="molecule type" value="Genomic_DNA"/>
</dbReference>
<dbReference type="OMA" id="MMIPGRP"/>
<comment type="caution">
    <text evidence="1">The sequence shown here is derived from an EMBL/GenBank/DDBJ whole genome shotgun (WGS) entry which is preliminary data.</text>
</comment>
<sequence length="293" mass="33475">MFGVRRSAIGVTRHLQNPYNVSSIIIRMNSSSTTNKNTPATPKKKKGTPEMNMANVPISYFGVMSDFYVPPKITTAPIKYWPKLLLKRVMVFASNTYNIVKFKRELGVPLRFNEWKDRAIEHYVRTNKVFAQACNEPSPVLKGNIISKKLDHVCGYHTMDVLKVRSATFPSGSVLSWELLKIENNPKVVMFNIIPDNDGVALYVQFIMKLKTRQKIAVTKDDKVVQEKESSVEDYLVYTLNPTNQELILAGKLFESNYERGLKPEMDITDANLMQKFLSIAADIHRDDPRKLK</sequence>